<keyword evidence="3" id="KW-1185">Reference proteome</keyword>
<evidence type="ECO:0000313" key="2">
    <source>
        <dbReference type="EMBL" id="GHG72646.1"/>
    </source>
</evidence>
<dbReference type="Proteomes" id="UP000619355">
    <property type="component" value="Unassembled WGS sequence"/>
</dbReference>
<proteinExistence type="predicted"/>
<feature type="region of interest" description="Disordered" evidence="1">
    <location>
        <begin position="13"/>
        <end position="34"/>
    </location>
</feature>
<protein>
    <submittedName>
        <fullName evidence="2">Uncharacterized protein</fullName>
    </submittedName>
</protein>
<sequence length="102" mass="10722">MLCTWSVLSGMQDREQNPQGCLPGGSSRAGPAPWAGQCVLRTPLATEPAGAVDGGQHRLQKIAIFALMSPHVWITCPPGKGGMGKRCLLLARQGLRLVADAC</sequence>
<dbReference type="EMBL" id="BNBF01000031">
    <property type="protein sequence ID" value="GHG72646.1"/>
    <property type="molecule type" value="Genomic_DNA"/>
</dbReference>
<evidence type="ECO:0000256" key="1">
    <source>
        <dbReference type="SAM" id="MobiDB-lite"/>
    </source>
</evidence>
<dbReference type="AlphaFoldDB" id="A0A919F2N3"/>
<reference evidence="3" key="1">
    <citation type="journal article" date="2019" name="Int. J. Syst. Evol. Microbiol.">
        <title>The Global Catalogue of Microorganisms (GCM) 10K type strain sequencing project: providing services to taxonomists for standard genome sequencing and annotation.</title>
        <authorList>
            <consortium name="The Broad Institute Genomics Platform"/>
            <consortium name="The Broad Institute Genome Sequencing Center for Infectious Disease"/>
            <person name="Wu L."/>
            <person name="Ma J."/>
        </authorList>
    </citation>
    <scope>NUCLEOTIDE SEQUENCE [LARGE SCALE GENOMIC DNA]</scope>
    <source>
        <strain evidence="3">JCM 4253</strain>
    </source>
</reference>
<gene>
    <name evidence="2" type="ORF">GCM10018980_68590</name>
</gene>
<name>A0A919F2N3_9ACTN</name>
<comment type="caution">
    <text evidence="2">The sequence shown here is derived from an EMBL/GenBank/DDBJ whole genome shotgun (WGS) entry which is preliminary data.</text>
</comment>
<accession>A0A919F2N3</accession>
<evidence type="ECO:0000313" key="3">
    <source>
        <dbReference type="Proteomes" id="UP000619355"/>
    </source>
</evidence>
<organism evidence="2 3">
    <name type="scientific">Streptomyces capoamus</name>
    <dbReference type="NCBI Taxonomy" id="68183"/>
    <lineage>
        <taxon>Bacteria</taxon>
        <taxon>Bacillati</taxon>
        <taxon>Actinomycetota</taxon>
        <taxon>Actinomycetes</taxon>
        <taxon>Kitasatosporales</taxon>
        <taxon>Streptomycetaceae</taxon>
        <taxon>Streptomyces</taxon>
    </lineage>
</organism>